<dbReference type="GO" id="GO:0006508">
    <property type="term" value="P:proteolysis"/>
    <property type="evidence" value="ECO:0007669"/>
    <property type="project" value="UniProtKB-KW"/>
</dbReference>
<dbReference type="KEGG" id="amol:AMOL_1799"/>
<dbReference type="InterPro" id="IPR036852">
    <property type="entry name" value="Peptidase_S8/S53_dom_sf"/>
</dbReference>
<dbReference type="Gene3D" id="3.40.50.200">
    <property type="entry name" value="Peptidase S8/S53 domain"/>
    <property type="match status" value="1"/>
</dbReference>
<gene>
    <name evidence="3" type="ORF">AMOL_1799</name>
    <name evidence="4" type="ORF">CPU12_02730</name>
</gene>
<comment type="similarity">
    <text evidence="1">Belongs to the peptidase S8 family.</text>
</comment>
<dbReference type="CDD" id="cd00306">
    <property type="entry name" value="Peptidases_S8_S53"/>
    <property type="match status" value="1"/>
</dbReference>
<accession>A0A2G1DL06</accession>
<feature type="active site" description="Charge relay system" evidence="1">
    <location>
        <position position="177"/>
    </location>
</feature>
<dbReference type="EMBL" id="NXFY01000002">
    <property type="protein sequence ID" value="PHO19177.1"/>
    <property type="molecule type" value="Genomic_DNA"/>
</dbReference>
<evidence type="ECO:0000313" key="6">
    <source>
        <dbReference type="Proteomes" id="UP000262712"/>
    </source>
</evidence>
<dbReference type="InterPro" id="IPR000209">
    <property type="entry name" value="Peptidase_S8/S53_dom"/>
</dbReference>
<name>A0A2G1DL06_9BACT</name>
<dbReference type="Proteomes" id="UP000262712">
    <property type="component" value="Chromosome"/>
</dbReference>
<dbReference type="Proteomes" id="UP000221222">
    <property type="component" value="Unassembled WGS sequence"/>
</dbReference>
<dbReference type="GO" id="GO:0004252">
    <property type="term" value="F:serine-type endopeptidase activity"/>
    <property type="evidence" value="ECO:0007669"/>
    <property type="project" value="UniProtKB-UniRule"/>
</dbReference>
<keyword evidence="1" id="KW-0720">Serine protease</keyword>
<keyword evidence="1" id="KW-0645">Protease</keyword>
<feature type="domain" description="Peptidase S8/S53" evidence="2">
    <location>
        <begin position="3"/>
        <end position="143"/>
    </location>
</feature>
<dbReference type="AlphaFoldDB" id="A0A2G1DL06"/>
<feature type="active site" description="Charge relay system" evidence="1">
    <location>
        <position position="11"/>
    </location>
</feature>
<evidence type="ECO:0000259" key="2">
    <source>
        <dbReference type="Pfam" id="PF00082"/>
    </source>
</evidence>
<dbReference type="PROSITE" id="PS51892">
    <property type="entry name" value="SUBTILASE"/>
    <property type="match status" value="1"/>
</dbReference>
<evidence type="ECO:0000313" key="5">
    <source>
        <dbReference type="Proteomes" id="UP000221222"/>
    </source>
</evidence>
<dbReference type="RefSeq" id="WP_099341537.1">
    <property type="nucleotide sequence ID" value="NZ_CP032098.1"/>
</dbReference>
<dbReference type="Pfam" id="PF00082">
    <property type="entry name" value="Peptidase_S8"/>
    <property type="match status" value="1"/>
</dbReference>
<protein>
    <submittedName>
        <fullName evidence="3">Peptidase, S8 family</fullName>
    </submittedName>
</protein>
<feature type="active site" description="Charge relay system" evidence="1">
    <location>
        <position position="43"/>
    </location>
</feature>
<dbReference type="SUPFAM" id="SSF52743">
    <property type="entry name" value="Subtilisin-like"/>
    <property type="match status" value="1"/>
</dbReference>
<evidence type="ECO:0000313" key="4">
    <source>
        <dbReference type="EMBL" id="PHO19177.1"/>
    </source>
</evidence>
<sequence length="209" mass="23578">MKKDIFVAIIDSGCSFDTYKKVAIKEDNFELKVVNQNSINLGHGNEIGKIISTCDNAKIYDIQIFENRLNISALYLYKAFEYLLDKKVDVINLSLGILTNYKEIEDICYELIKRGVTIISSFPKSGQNFVYPASYKDVICVTSDGRCKGFDISYLDDNLELFGCNPFSSKKNVTGSSVAVAKFTKIFCEYLSEGFSKEQILLKIKQQGI</sequence>
<evidence type="ECO:0000313" key="3">
    <source>
        <dbReference type="EMBL" id="AXX92763.1"/>
    </source>
</evidence>
<reference evidence="3 6" key="2">
    <citation type="submission" date="2018-08" db="EMBL/GenBank/DDBJ databases">
        <title>Complete genome of the Arcobacter molluscorum type strain LMG 25693.</title>
        <authorList>
            <person name="Miller W.G."/>
            <person name="Yee E."/>
            <person name="Bono J.L."/>
        </authorList>
    </citation>
    <scope>NUCLEOTIDE SEQUENCE [LARGE SCALE GENOMIC DNA]</scope>
    <source>
        <strain evidence="3 6">CECT 7696</strain>
    </source>
</reference>
<dbReference type="EMBL" id="CP032098">
    <property type="protein sequence ID" value="AXX92763.1"/>
    <property type="molecule type" value="Genomic_DNA"/>
</dbReference>
<evidence type="ECO:0000256" key="1">
    <source>
        <dbReference type="PROSITE-ProRule" id="PRU01240"/>
    </source>
</evidence>
<proteinExistence type="inferred from homology"/>
<keyword evidence="5" id="KW-1185">Reference proteome</keyword>
<keyword evidence="1" id="KW-0378">Hydrolase</keyword>
<reference evidence="4 5" key="1">
    <citation type="submission" date="2017-09" db="EMBL/GenBank/DDBJ databases">
        <title>Arcobacter canalis sp. nov., a new species isolated from a water canal contaminated with urban sewage.</title>
        <authorList>
            <person name="Perez-Cataluna A."/>
            <person name="Salas-Masso N."/>
            <person name="Figueras M.J."/>
        </authorList>
    </citation>
    <scope>NUCLEOTIDE SEQUENCE [LARGE SCALE GENOMIC DNA]</scope>
    <source>
        <strain evidence="4 5">F98-3</strain>
    </source>
</reference>
<organism evidence="4 5">
    <name type="scientific">Malaciobacter molluscorum LMG 25693</name>
    <dbReference type="NCBI Taxonomy" id="870501"/>
    <lineage>
        <taxon>Bacteria</taxon>
        <taxon>Pseudomonadati</taxon>
        <taxon>Campylobacterota</taxon>
        <taxon>Epsilonproteobacteria</taxon>
        <taxon>Campylobacterales</taxon>
        <taxon>Arcobacteraceae</taxon>
        <taxon>Malaciobacter</taxon>
    </lineage>
</organism>